<dbReference type="Pfam" id="PF00373">
    <property type="entry name" value="FERM_M"/>
    <property type="match status" value="1"/>
</dbReference>
<dbReference type="Pfam" id="PF24522">
    <property type="entry name" value="KRIT1_FRMD8_FERM_C"/>
    <property type="match status" value="1"/>
</dbReference>
<dbReference type="InterPro" id="IPR019748">
    <property type="entry name" value="FERM_central"/>
</dbReference>
<dbReference type="FunFam" id="1.20.80.10:FF:000029">
    <property type="entry name" value="Uncharacterized protein, isoform A"/>
    <property type="match status" value="1"/>
</dbReference>
<proteinExistence type="predicted"/>
<dbReference type="SMART" id="SM00295">
    <property type="entry name" value="B41"/>
    <property type="match status" value="1"/>
</dbReference>
<dbReference type="Gene3D" id="3.10.20.90">
    <property type="entry name" value="Phosphatidylinositol 3-kinase Catalytic Subunit, Chain A, domain 1"/>
    <property type="match status" value="1"/>
</dbReference>
<feature type="domain" description="Band 4.1" evidence="1">
    <location>
        <begin position="181"/>
        <end position="419"/>
    </location>
</feature>
<name>A0A9N9QM88_9CUCU</name>
<dbReference type="PANTHER" id="PTHR13283:SF10">
    <property type="entry name" value="FERM DOMAIN-CONTAINING PROTEIN 8"/>
    <property type="match status" value="1"/>
</dbReference>
<protein>
    <recommendedName>
        <fullName evidence="1">Band 4.1 domain-containing protein</fullName>
    </recommendedName>
</protein>
<sequence length="595" mass="68720">MDNGNSKDSKDNTQQIMIQANNYNVTVIPVEFPVRNRLFTTQQDNDYINDQYSYCQDPVKNYSGLQTKWTNDKAIVLPEMKKDHLSYDEFNHNDNQLTQRLPSISTSYTNDSNYCQDIKNFNVLQAQWNNEKTYLGADGKKEHLIYEEINDNQNVLKANLNSNHSAAATTSQNPIINEPFEGPVIPMCVYLHNKTVIMMEIEDTPSASCELICQAIVNCEDLGLNKLLAMQVFTLWMISPLLEIQLKPYSKPYEIRENWRNLIEKYGHASYNRKEKDEPKLVFQRNIFFSRQMEEKIKDQKILELLYEECKYNILNGRYPSEIPHLIMLGGIQAREELGPYNPQIHSTHFFREEQSKFLPAHVRKSPTWTWLPISSKNSAEVRLLEQFKRIPSTATNRKLIKKYLEYCWSLPFYGAAFFEGQIEEPVRGLISLLTHQDVPVLVAINSRGLYIIDDLNCQIVLSLRYEEFSWDCSKPSREDNPDCLPCLFIQFMIVENGARVSKMLQVFSKQASLMDTLINSYVSELTLKANDEVDNKVYDSQGNSDNDNHNANVGNNPYSSNYAALSNKLNKLTLATFDDEGHCIGQMGSWSFSY</sequence>
<dbReference type="AlphaFoldDB" id="A0A9N9QM88"/>
<dbReference type="GO" id="GO:0005886">
    <property type="term" value="C:plasma membrane"/>
    <property type="evidence" value="ECO:0007669"/>
    <property type="project" value="TreeGrafter"/>
</dbReference>
<gene>
    <name evidence="2" type="ORF">CEUTPL_LOCUS5511</name>
</gene>
<dbReference type="InterPro" id="IPR019749">
    <property type="entry name" value="Band_41_domain"/>
</dbReference>
<evidence type="ECO:0000259" key="1">
    <source>
        <dbReference type="SMART" id="SM00295"/>
    </source>
</evidence>
<evidence type="ECO:0000313" key="2">
    <source>
        <dbReference type="EMBL" id="CAG9764887.1"/>
    </source>
</evidence>
<dbReference type="Gene3D" id="1.20.80.10">
    <property type="match status" value="1"/>
</dbReference>
<evidence type="ECO:0000313" key="3">
    <source>
        <dbReference type="Proteomes" id="UP001152799"/>
    </source>
</evidence>
<dbReference type="EMBL" id="OU892278">
    <property type="protein sequence ID" value="CAG9764887.1"/>
    <property type="molecule type" value="Genomic_DNA"/>
</dbReference>
<dbReference type="OrthoDB" id="2142533at2759"/>
<dbReference type="PANTHER" id="PTHR13283">
    <property type="entry name" value="KREV INTERACTION TRAPPED 1-RELATED"/>
    <property type="match status" value="1"/>
</dbReference>
<dbReference type="GO" id="GO:0090090">
    <property type="term" value="P:negative regulation of canonical Wnt signaling pathway"/>
    <property type="evidence" value="ECO:0007669"/>
    <property type="project" value="TreeGrafter"/>
</dbReference>
<dbReference type="CDD" id="cd14473">
    <property type="entry name" value="FERM_B-lobe"/>
    <property type="match status" value="1"/>
</dbReference>
<dbReference type="InterPro" id="IPR051594">
    <property type="entry name" value="KRIT1/FRMD8"/>
</dbReference>
<dbReference type="InterPro" id="IPR057096">
    <property type="entry name" value="KRIT1_FRMD8_FERM_C"/>
</dbReference>
<organism evidence="2 3">
    <name type="scientific">Ceutorhynchus assimilis</name>
    <name type="common">cabbage seed weevil</name>
    <dbReference type="NCBI Taxonomy" id="467358"/>
    <lineage>
        <taxon>Eukaryota</taxon>
        <taxon>Metazoa</taxon>
        <taxon>Ecdysozoa</taxon>
        <taxon>Arthropoda</taxon>
        <taxon>Hexapoda</taxon>
        <taxon>Insecta</taxon>
        <taxon>Pterygota</taxon>
        <taxon>Neoptera</taxon>
        <taxon>Endopterygota</taxon>
        <taxon>Coleoptera</taxon>
        <taxon>Polyphaga</taxon>
        <taxon>Cucujiformia</taxon>
        <taxon>Curculionidae</taxon>
        <taxon>Ceutorhynchinae</taxon>
        <taxon>Ceutorhynchus</taxon>
    </lineage>
</organism>
<dbReference type="Gene3D" id="2.30.29.30">
    <property type="entry name" value="Pleckstrin-homology domain (PH domain)/Phosphotyrosine-binding domain (PTB)"/>
    <property type="match status" value="1"/>
</dbReference>
<dbReference type="Proteomes" id="UP001152799">
    <property type="component" value="Chromosome 2"/>
</dbReference>
<dbReference type="InterPro" id="IPR011993">
    <property type="entry name" value="PH-like_dom_sf"/>
</dbReference>
<dbReference type="SUPFAM" id="SSF47031">
    <property type="entry name" value="Second domain of FERM"/>
    <property type="match status" value="1"/>
</dbReference>
<dbReference type="GO" id="GO:0048513">
    <property type="term" value="P:animal organ development"/>
    <property type="evidence" value="ECO:0007669"/>
    <property type="project" value="UniProtKB-ARBA"/>
</dbReference>
<accession>A0A9N9QM88</accession>
<dbReference type="InterPro" id="IPR035963">
    <property type="entry name" value="FERM_2"/>
</dbReference>
<dbReference type="InterPro" id="IPR014352">
    <property type="entry name" value="FERM/acyl-CoA-bd_prot_sf"/>
</dbReference>
<keyword evidence="3" id="KW-1185">Reference proteome</keyword>
<dbReference type="GO" id="GO:0048731">
    <property type="term" value="P:system development"/>
    <property type="evidence" value="ECO:0007669"/>
    <property type="project" value="UniProtKB-ARBA"/>
</dbReference>
<reference evidence="2" key="1">
    <citation type="submission" date="2022-01" db="EMBL/GenBank/DDBJ databases">
        <authorList>
            <person name="King R."/>
        </authorList>
    </citation>
    <scope>NUCLEOTIDE SEQUENCE</scope>
</reference>